<comment type="subcellular location">
    <subcellularLocation>
        <location evidence="2">Bacterial flagellum basal body</location>
    </subcellularLocation>
</comment>
<dbReference type="AlphaFoldDB" id="A0A1F7F3R6"/>
<dbReference type="Pfam" id="PF06429">
    <property type="entry name" value="Flg_bbr_C"/>
    <property type="match status" value="1"/>
</dbReference>
<evidence type="ECO:0000256" key="2">
    <source>
        <dbReference type="RuleBase" id="RU362116"/>
    </source>
</evidence>
<dbReference type="EMBL" id="MFYX01000131">
    <property type="protein sequence ID" value="OGK01146.1"/>
    <property type="molecule type" value="Genomic_DNA"/>
</dbReference>
<dbReference type="NCBIfam" id="TIGR03506">
    <property type="entry name" value="FlgEFG_subfam"/>
    <property type="match status" value="1"/>
</dbReference>
<keyword evidence="6" id="KW-0282">Flagellum</keyword>
<dbReference type="InterPro" id="IPR053967">
    <property type="entry name" value="LlgE_F_G-like_D1"/>
</dbReference>
<dbReference type="InterPro" id="IPR012836">
    <property type="entry name" value="FlgF"/>
</dbReference>
<dbReference type="GO" id="GO:0071978">
    <property type="term" value="P:bacterial-type flagellum-dependent swarming motility"/>
    <property type="evidence" value="ECO:0007669"/>
    <property type="project" value="TreeGrafter"/>
</dbReference>
<reference evidence="6 7" key="1">
    <citation type="journal article" date="2016" name="Nat. Commun.">
        <title>Thousands of microbial genomes shed light on interconnected biogeochemical processes in an aquifer system.</title>
        <authorList>
            <person name="Anantharaman K."/>
            <person name="Brown C.T."/>
            <person name="Hug L.A."/>
            <person name="Sharon I."/>
            <person name="Castelle C.J."/>
            <person name="Probst A.J."/>
            <person name="Thomas B.C."/>
            <person name="Singh A."/>
            <person name="Wilkins M.J."/>
            <person name="Karaoz U."/>
            <person name="Brodie E.L."/>
            <person name="Williams K.H."/>
            <person name="Hubbard S.S."/>
            <person name="Banfield J.F."/>
        </authorList>
    </citation>
    <scope>NUCLEOTIDE SEQUENCE [LARGE SCALE GENOMIC DNA]</scope>
</reference>
<keyword evidence="2" id="KW-0975">Bacterial flagellum</keyword>
<evidence type="ECO:0000256" key="1">
    <source>
        <dbReference type="ARBA" id="ARBA00009677"/>
    </source>
</evidence>
<dbReference type="NCBIfam" id="TIGR02490">
    <property type="entry name" value="flgF"/>
    <property type="match status" value="1"/>
</dbReference>
<feature type="domain" description="Flagellar basal body rod protein N-terminal" evidence="3">
    <location>
        <begin position="5"/>
        <end position="35"/>
    </location>
</feature>
<proteinExistence type="inferred from homology"/>
<evidence type="ECO:0000259" key="3">
    <source>
        <dbReference type="Pfam" id="PF00460"/>
    </source>
</evidence>
<comment type="caution">
    <text evidence="6">The sequence shown here is derived from an EMBL/GenBank/DDBJ whole genome shotgun (WGS) entry which is preliminary data.</text>
</comment>
<evidence type="ECO:0000259" key="4">
    <source>
        <dbReference type="Pfam" id="PF06429"/>
    </source>
</evidence>
<dbReference type="InterPro" id="IPR010930">
    <property type="entry name" value="Flg_bb/hook_C_dom"/>
</dbReference>
<protein>
    <submittedName>
        <fullName evidence="6">Flagellar basal-body rod protein FlgF</fullName>
    </submittedName>
</protein>
<dbReference type="InterPro" id="IPR001444">
    <property type="entry name" value="Flag_bb_rod_N"/>
</dbReference>
<keyword evidence="6" id="KW-0969">Cilium</keyword>
<dbReference type="SUPFAM" id="SSF117143">
    <property type="entry name" value="Flagellar hook protein flgE"/>
    <property type="match status" value="1"/>
</dbReference>
<sequence length="244" mass="27039">MVKGIYTANEGMKAILRKQEVISNNLANANTTGFKKSDLFIRAYVDQVSNDLRQPFINDELTIDDLVTDFSPGPMIQTGNPLDLAVQGKAFFTVMLDDETVAYSRSGAFTIDNEGMLSTLDGKRVIGETDKPIPIDGSHINILDDGQVQVDGRIVNKLKLSQFQEPNYLIKLGANLYQRSELTVDATSENYKIQAGYLEGSNVNPIETMVKMISSFRNYEADQKAMQAEDQTLSKAVNEIGIVR</sequence>
<dbReference type="PANTHER" id="PTHR30435:SF19">
    <property type="entry name" value="FLAGELLAR BASAL-BODY ROD PROTEIN FLGG"/>
    <property type="match status" value="1"/>
</dbReference>
<dbReference type="Pfam" id="PF22692">
    <property type="entry name" value="LlgE_F_G_D1"/>
    <property type="match status" value="1"/>
</dbReference>
<keyword evidence="6" id="KW-0966">Cell projection</keyword>
<dbReference type="InterPro" id="IPR019776">
    <property type="entry name" value="Flagellar_basal_body_rod_CS"/>
</dbReference>
<gene>
    <name evidence="6" type="ORF">A2519_01315</name>
</gene>
<dbReference type="InterPro" id="IPR037925">
    <property type="entry name" value="FlgE/F/G-like"/>
</dbReference>
<evidence type="ECO:0000313" key="7">
    <source>
        <dbReference type="Proteomes" id="UP000179243"/>
    </source>
</evidence>
<dbReference type="PANTHER" id="PTHR30435">
    <property type="entry name" value="FLAGELLAR PROTEIN"/>
    <property type="match status" value="1"/>
</dbReference>
<name>A0A1F7F3R6_UNCRA</name>
<comment type="similarity">
    <text evidence="1 2">Belongs to the flagella basal body rod proteins family.</text>
</comment>
<dbReference type="Proteomes" id="UP000179243">
    <property type="component" value="Unassembled WGS sequence"/>
</dbReference>
<dbReference type="Pfam" id="PF00460">
    <property type="entry name" value="Flg_bb_rod"/>
    <property type="match status" value="1"/>
</dbReference>
<feature type="domain" description="Flagellar basal-body/hook protein C-terminal" evidence="4">
    <location>
        <begin position="194"/>
        <end position="238"/>
    </location>
</feature>
<organism evidence="6 7">
    <name type="scientific">Candidatus Raymondbacteria bacterium RIFOXYD12_FULL_49_13</name>
    <dbReference type="NCBI Taxonomy" id="1817890"/>
    <lineage>
        <taxon>Bacteria</taxon>
        <taxon>Raymondiibacteriota</taxon>
    </lineage>
</organism>
<evidence type="ECO:0000313" key="6">
    <source>
        <dbReference type="EMBL" id="OGK01146.1"/>
    </source>
</evidence>
<dbReference type="PROSITE" id="PS00588">
    <property type="entry name" value="FLAGELLA_BB_ROD"/>
    <property type="match status" value="1"/>
</dbReference>
<evidence type="ECO:0000259" key="5">
    <source>
        <dbReference type="Pfam" id="PF22692"/>
    </source>
</evidence>
<dbReference type="GO" id="GO:0030694">
    <property type="term" value="C:bacterial-type flagellum basal body, rod"/>
    <property type="evidence" value="ECO:0007669"/>
    <property type="project" value="InterPro"/>
</dbReference>
<dbReference type="InterPro" id="IPR020013">
    <property type="entry name" value="Flagellar_FlgE/F/G"/>
</dbReference>
<accession>A0A1F7F3R6</accession>
<feature type="domain" description="Flagellar hook protein FlgE/F/G-like D1" evidence="5">
    <location>
        <begin position="85"/>
        <end position="150"/>
    </location>
</feature>